<keyword evidence="3" id="KW-1185">Reference proteome</keyword>
<dbReference type="Proteomes" id="UP000604765">
    <property type="component" value="Unassembled WGS sequence"/>
</dbReference>
<keyword evidence="1" id="KW-0812">Transmembrane</keyword>
<keyword evidence="1" id="KW-1133">Transmembrane helix</keyword>
<evidence type="ECO:0000313" key="3">
    <source>
        <dbReference type="Proteomes" id="UP000604765"/>
    </source>
</evidence>
<feature type="transmembrane region" description="Helical" evidence="1">
    <location>
        <begin position="6"/>
        <end position="24"/>
    </location>
</feature>
<dbReference type="RefSeq" id="WP_203629823.1">
    <property type="nucleotide sequence ID" value="NZ_BNJR01000012.1"/>
</dbReference>
<reference evidence="2 3" key="1">
    <citation type="journal article" date="2021" name="Int. J. Syst. Evol. Microbiol.">
        <title>Lentilactobacillus fungorum sp. nov., isolated from spent mushroom substrates.</title>
        <authorList>
            <person name="Tohno M."/>
            <person name="Tanizawa Y."/>
            <person name="Kojima Y."/>
            <person name="Sakamoto M."/>
            <person name="Ohkuma M."/>
            <person name="Kobayashi H."/>
        </authorList>
    </citation>
    <scope>NUCLEOTIDE SEQUENCE [LARGE SCALE GENOMIC DNA]</scope>
    <source>
        <strain evidence="2 3">YK48G</strain>
    </source>
</reference>
<sequence>MNVYLYIGLIIGIPALLAASLVLFGKRFVKGRDEKEVYFKRLRILGPIVIVLYVLIFWLSVHLV</sequence>
<evidence type="ECO:0000313" key="2">
    <source>
        <dbReference type="EMBL" id="GHP13789.1"/>
    </source>
</evidence>
<name>A0ABQ3W0X0_9LACO</name>
<accession>A0ABQ3W0X0</accession>
<dbReference type="EMBL" id="BNJR01000012">
    <property type="protein sequence ID" value="GHP13789.1"/>
    <property type="molecule type" value="Genomic_DNA"/>
</dbReference>
<gene>
    <name evidence="2" type="ORF">YK48G_12140</name>
</gene>
<protein>
    <submittedName>
        <fullName evidence="2">Uncharacterized protein</fullName>
    </submittedName>
</protein>
<keyword evidence="1" id="KW-0472">Membrane</keyword>
<proteinExistence type="predicted"/>
<organism evidence="2 3">
    <name type="scientific">Lentilactobacillus fungorum</name>
    <dbReference type="NCBI Taxonomy" id="2201250"/>
    <lineage>
        <taxon>Bacteria</taxon>
        <taxon>Bacillati</taxon>
        <taxon>Bacillota</taxon>
        <taxon>Bacilli</taxon>
        <taxon>Lactobacillales</taxon>
        <taxon>Lactobacillaceae</taxon>
        <taxon>Lentilactobacillus</taxon>
    </lineage>
</organism>
<comment type="caution">
    <text evidence="2">The sequence shown here is derived from an EMBL/GenBank/DDBJ whole genome shotgun (WGS) entry which is preliminary data.</text>
</comment>
<feature type="transmembrane region" description="Helical" evidence="1">
    <location>
        <begin position="44"/>
        <end position="61"/>
    </location>
</feature>
<evidence type="ECO:0000256" key="1">
    <source>
        <dbReference type="SAM" id="Phobius"/>
    </source>
</evidence>